<reference evidence="1" key="1">
    <citation type="submission" date="2022-03" db="EMBL/GenBank/DDBJ databases">
        <authorList>
            <person name="Martin H S."/>
        </authorList>
    </citation>
    <scope>NUCLEOTIDE SEQUENCE</scope>
</reference>
<dbReference type="Proteomes" id="UP000837857">
    <property type="component" value="Chromosome 4"/>
</dbReference>
<evidence type="ECO:0000313" key="1">
    <source>
        <dbReference type="EMBL" id="CAH2065948.1"/>
    </source>
</evidence>
<accession>A0ABN8IVW0</accession>
<gene>
    <name evidence="1" type="ORF">IPOD504_LOCUS13207</name>
</gene>
<feature type="non-terminal residue" evidence="1">
    <location>
        <position position="204"/>
    </location>
</feature>
<organism evidence="1 2">
    <name type="scientific">Iphiclides podalirius</name>
    <name type="common">scarce swallowtail</name>
    <dbReference type="NCBI Taxonomy" id="110791"/>
    <lineage>
        <taxon>Eukaryota</taxon>
        <taxon>Metazoa</taxon>
        <taxon>Ecdysozoa</taxon>
        <taxon>Arthropoda</taxon>
        <taxon>Hexapoda</taxon>
        <taxon>Insecta</taxon>
        <taxon>Pterygota</taxon>
        <taxon>Neoptera</taxon>
        <taxon>Endopterygota</taxon>
        <taxon>Lepidoptera</taxon>
        <taxon>Glossata</taxon>
        <taxon>Ditrysia</taxon>
        <taxon>Papilionoidea</taxon>
        <taxon>Papilionidae</taxon>
        <taxon>Papilioninae</taxon>
        <taxon>Iphiclides</taxon>
    </lineage>
</organism>
<name>A0ABN8IVW0_9NEOP</name>
<sequence>MCFLLTRLQMLSGGWPRMRALCNVPPFDSEPYYWGITLHSLAFRAEILALSVCPHACRVVLPQFLAGDDRWERKSLNGPSCRIPTPDRVTVSQVGGKPMDAGGTGVMWRRSRSALKQAEMIMPINSRSSLYGARLNRALVSVENKRRPLPTGDKRTIAEESALSPAAARKSEKCSLRVLRANSCGERLWRTFASNVRDQRLRTN</sequence>
<protein>
    <submittedName>
        <fullName evidence="1">Uncharacterized protein</fullName>
    </submittedName>
</protein>
<keyword evidence="2" id="KW-1185">Reference proteome</keyword>
<evidence type="ECO:0000313" key="2">
    <source>
        <dbReference type="Proteomes" id="UP000837857"/>
    </source>
</evidence>
<proteinExistence type="predicted"/>
<dbReference type="EMBL" id="OW152816">
    <property type="protein sequence ID" value="CAH2065948.1"/>
    <property type="molecule type" value="Genomic_DNA"/>
</dbReference>